<evidence type="ECO:0000313" key="2">
    <source>
        <dbReference type="Proteomes" id="UP000232003"/>
    </source>
</evidence>
<dbReference type="RefSeq" id="WP_157816867.1">
    <property type="nucleotide sequence ID" value="NZ_CAWNNC010000004.1"/>
</dbReference>
<geneLocation type="plasmid" evidence="2">
    <name>pnfsy03</name>
</geneLocation>
<evidence type="ECO:0000313" key="1">
    <source>
        <dbReference type="EMBL" id="AUB43105.1"/>
    </source>
</evidence>
<protein>
    <submittedName>
        <fullName evidence="1">Uncharacterized protein</fullName>
    </submittedName>
</protein>
<dbReference type="AlphaFoldDB" id="A0A2K8T7P8"/>
<dbReference type="Proteomes" id="UP000232003">
    <property type="component" value="Plasmid pNFSY03"/>
</dbReference>
<reference evidence="1 2" key="1">
    <citation type="submission" date="2017-11" db="EMBL/GenBank/DDBJ databases">
        <title>Complete genome of a free-living desiccation-tolerant cyanobacterium and its photosynthetic adaptation to extreme terrestrial habitat.</title>
        <authorList>
            <person name="Shang J."/>
        </authorList>
    </citation>
    <scope>NUCLEOTIDE SEQUENCE [LARGE SCALE GENOMIC DNA]</scope>
    <source>
        <strain evidence="1 2">CCNUN1</strain>
        <plasmid evidence="2">pnfsy03</plasmid>
    </source>
</reference>
<proteinExistence type="predicted"/>
<keyword evidence="2" id="KW-1185">Reference proteome</keyword>
<accession>A0A2K8T7P8</accession>
<keyword evidence="1" id="KW-0614">Plasmid</keyword>
<dbReference type="EMBL" id="CP024788">
    <property type="protein sequence ID" value="AUB43105.1"/>
    <property type="molecule type" value="Genomic_DNA"/>
</dbReference>
<sequence>MPTAASYASLVRNAGNISFEQDDTDKITAMTLNQAGVTSLRQQADQHIRAEKQKGE</sequence>
<organism evidence="1 2">
    <name type="scientific">Nostoc flagelliforme CCNUN1</name>
    <dbReference type="NCBI Taxonomy" id="2038116"/>
    <lineage>
        <taxon>Bacteria</taxon>
        <taxon>Bacillati</taxon>
        <taxon>Cyanobacteriota</taxon>
        <taxon>Cyanophyceae</taxon>
        <taxon>Nostocales</taxon>
        <taxon>Nostocaceae</taxon>
        <taxon>Nostoc</taxon>
    </lineage>
</organism>
<name>A0A2K8T7P8_9NOSO</name>
<dbReference type="KEGG" id="nfl:COO91_09263"/>
<gene>
    <name evidence="1" type="ORF">COO91_09263</name>
</gene>